<evidence type="ECO:0000256" key="10">
    <source>
        <dbReference type="SAM" id="Phobius"/>
    </source>
</evidence>
<dbReference type="InterPro" id="IPR011712">
    <property type="entry name" value="Sig_transdc_His_kin_sub3_dim/P"/>
</dbReference>
<dbReference type="EMBL" id="BAAAWD010000014">
    <property type="protein sequence ID" value="GAA3019918.1"/>
    <property type="molecule type" value="Genomic_DNA"/>
</dbReference>
<dbReference type="Gene3D" id="1.20.5.1930">
    <property type="match status" value="1"/>
</dbReference>
<dbReference type="InterPro" id="IPR050482">
    <property type="entry name" value="Sensor_HK_TwoCompSys"/>
</dbReference>
<keyword evidence="7" id="KW-0067">ATP-binding</keyword>
<evidence type="ECO:0000256" key="5">
    <source>
        <dbReference type="ARBA" id="ARBA00022741"/>
    </source>
</evidence>
<evidence type="ECO:0000259" key="11">
    <source>
        <dbReference type="Pfam" id="PF02518"/>
    </source>
</evidence>
<keyword evidence="10" id="KW-0812">Transmembrane</keyword>
<feature type="region of interest" description="Disordered" evidence="9">
    <location>
        <begin position="317"/>
        <end position="358"/>
    </location>
</feature>
<dbReference type="InterPro" id="IPR036890">
    <property type="entry name" value="HATPase_C_sf"/>
</dbReference>
<evidence type="ECO:0000256" key="1">
    <source>
        <dbReference type="ARBA" id="ARBA00000085"/>
    </source>
</evidence>
<evidence type="ECO:0000256" key="8">
    <source>
        <dbReference type="ARBA" id="ARBA00023012"/>
    </source>
</evidence>
<evidence type="ECO:0000313" key="13">
    <source>
        <dbReference type="EMBL" id="GAA3019918.1"/>
    </source>
</evidence>
<keyword evidence="6" id="KW-0418">Kinase</keyword>
<reference evidence="14" key="1">
    <citation type="journal article" date="2019" name="Int. J. Syst. Evol. Microbiol.">
        <title>The Global Catalogue of Microorganisms (GCM) 10K type strain sequencing project: providing services to taxonomists for standard genome sequencing and annotation.</title>
        <authorList>
            <consortium name="The Broad Institute Genomics Platform"/>
            <consortium name="The Broad Institute Genome Sequencing Center for Infectious Disease"/>
            <person name="Wu L."/>
            <person name="Ma J."/>
        </authorList>
    </citation>
    <scope>NUCLEOTIDE SEQUENCE [LARGE SCALE GENOMIC DNA]</scope>
    <source>
        <strain evidence="14">JCM 3106</strain>
    </source>
</reference>
<sequence length="416" mass="43079">MGALLALAAVLRPHAGLPHVLPAVLALGTVGVIAAGRPRTRRFVAVASGTVSLVSLVATTVWFTGPVRAGGGPWPLLHTLAMMILVALACRWAPVAQAVAAGVLAVLAMAFLGIPITGLAAAPGWELAAICAFWSLAAFVGAGAGGYLRWLDAHRVRSVRHARRAQRLRLATDLHDFVAHDVSAMVIQAQAAQVLLRTDPEEAARMLQRIEADGTHALASMDGTIRVLRELEEGTAGSRTTSPCVADLPELVRRYAGSGTGPIELETDPGLGAGLSRQVDTTVYRVVVESLTNVRRHAAPGATVTVTLRRSAEGISLTVTDRAPDADRGQRESDDRPGARESGDRWGGVRDPAGRRHSGIGLAGLAERVEALGGTFSAGPLPPGGWQVRACLPAGVEGSPGDAAEGSPGDVTEPAP</sequence>
<dbReference type="Proteomes" id="UP001499930">
    <property type="component" value="Unassembled WGS sequence"/>
</dbReference>
<organism evidence="13 14">
    <name type="scientific">Streptosporangium longisporum</name>
    <dbReference type="NCBI Taxonomy" id="46187"/>
    <lineage>
        <taxon>Bacteria</taxon>
        <taxon>Bacillati</taxon>
        <taxon>Actinomycetota</taxon>
        <taxon>Actinomycetes</taxon>
        <taxon>Streptosporangiales</taxon>
        <taxon>Streptosporangiaceae</taxon>
        <taxon>Streptosporangium</taxon>
    </lineage>
</organism>
<keyword evidence="10" id="KW-1133">Transmembrane helix</keyword>
<feature type="transmembrane region" description="Helical" evidence="10">
    <location>
        <begin position="20"/>
        <end position="36"/>
    </location>
</feature>
<feature type="transmembrane region" description="Helical" evidence="10">
    <location>
        <begin position="127"/>
        <end position="148"/>
    </location>
</feature>
<accession>A0ABN3Y5M3</accession>
<proteinExistence type="predicted"/>
<feature type="domain" description="Signal transduction histidine kinase subgroup 3 dimerisation and phosphoacceptor" evidence="12">
    <location>
        <begin position="167"/>
        <end position="230"/>
    </location>
</feature>
<feature type="transmembrane region" description="Helical" evidence="10">
    <location>
        <begin position="100"/>
        <end position="121"/>
    </location>
</feature>
<gene>
    <name evidence="13" type="ORF">GCM10017559_50280</name>
</gene>
<keyword evidence="5" id="KW-0547">Nucleotide-binding</keyword>
<dbReference type="SUPFAM" id="SSF55874">
    <property type="entry name" value="ATPase domain of HSP90 chaperone/DNA topoisomerase II/histidine kinase"/>
    <property type="match status" value="1"/>
</dbReference>
<dbReference type="InterPro" id="IPR003594">
    <property type="entry name" value="HATPase_dom"/>
</dbReference>
<comment type="caution">
    <text evidence="13">The sequence shown here is derived from an EMBL/GenBank/DDBJ whole genome shotgun (WGS) entry which is preliminary data.</text>
</comment>
<dbReference type="Pfam" id="PF02518">
    <property type="entry name" value="HATPase_c"/>
    <property type="match status" value="1"/>
</dbReference>
<evidence type="ECO:0000259" key="12">
    <source>
        <dbReference type="Pfam" id="PF07730"/>
    </source>
</evidence>
<evidence type="ECO:0000256" key="9">
    <source>
        <dbReference type="SAM" id="MobiDB-lite"/>
    </source>
</evidence>
<evidence type="ECO:0000256" key="7">
    <source>
        <dbReference type="ARBA" id="ARBA00022840"/>
    </source>
</evidence>
<feature type="domain" description="Histidine kinase/HSP90-like ATPase" evidence="11">
    <location>
        <begin position="281"/>
        <end position="394"/>
    </location>
</feature>
<dbReference type="PANTHER" id="PTHR24421:SF10">
    <property type="entry name" value="NITRATE_NITRITE SENSOR PROTEIN NARQ"/>
    <property type="match status" value="1"/>
</dbReference>
<protein>
    <recommendedName>
        <fullName evidence="2">histidine kinase</fullName>
        <ecNumber evidence="2">2.7.13.3</ecNumber>
    </recommendedName>
</protein>
<dbReference type="Gene3D" id="3.30.565.10">
    <property type="entry name" value="Histidine kinase-like ATPase, C-terminal domain"/>
    <property type="match status" value="1"/>
</dbReference>
<feature type="region of interest" description="Disordered" evidence="9">
    <location>
        <begin position="374"/>
        <end position="416"/>
    </location>
</feature>
<dbReference type="Pfam" id="PF07730">
    <property type="entry name" value="HisKA_3"/>
    <property type="match status" value="1"/>
</dbReference>
<feature type="transmembrane region" description="Helical" evidence="10">
    <location>
        <begin position="43"/>
        <end position="63"/>
    </location>
</feature>
<evidence type="ECO:0000313" key="14">
    <source>
        <dbReference type="Proteomes" id="UP001499930"/>
    </source>
</evidence>
<evidence type="ECO:0000256" key="6">
    <source>
        <dbReference type="ARBA" id="ARBA00022777"/>
    </source>
</evidence>
<keyword evidence="4" id="KW-0808">Transferase</keyword>
<keyword evidence="3" id="KW-0597">Phosphoprotein</keyword>
<keyword evidence="8" id="KW-0902">Two-component regulatory system</keyword>
<evidence type="ECO:0000256" key="4">
    <source>
        <dbReference type="ARBA" id="ARBA00022679"/>
    </source>
</evidence>
<dbReference type="EC" id="2.7.13.3" evidence="2"/>
<name>A0ABN3Y5M3_9ACTN</name>
<evidence type="ECO:0000256" key="2">
    <source>
        <dbReference type="ARBA" id="ARBA00012438"/>
    </source>
</evidence>
<dbReference type="CDD" id="cd16917">
    <property type="entry name" value="HATPase_UhpB-NarQ-NarX-like"/>
    <property type="match status" value="1"/>
</dbReference>
<feature type="compositionally biased region" description="Basic and acidic residues" evidence="9">
    <location>
        <begin position="322"/>
        <end position="354"/>
    </location>
</feature>
<evidence type="ECO:0000256" key="3">
    <source>
        <dbReference type="ARBA" id="ARBA00022553"/>
    </source>
</evidence>
<feature type="transmembrane region" description="Helical" evidence="10">
    <location>
        <begin position="75"/>
        <end position="93"/>
    </location>
</feature>
<dbReference type="PANTHER" id="PTHR24421">
    <property type="entry name" value="NITRATE/NITRITE SENSOR PROTEIN NARX-RELATED"/>
    <property type="match status" value="1"/>
</dbReference>
<dbReference type="RefSeq" id="WP_344899442.1">
    <property type="nucleotide sequence ID" value="NZ_BAAAWD010000014.1"/>
</dbReference>
<comment type="catalytic activity">
    <reaction evidence="1">
        <text>ATP + protein L-histidine = ADP + protein N-phospho-L-histidine.</text>
        <dbReference type="EC" id="2.7.13.3"/>
    </reaction>
</comment>
<keyword evidence="10" id="KW-0472">Membrane</keyword>
<keyword evidence="14" id="KW-1185">Reference proteome</keyword>